<dbReference type="Proteomes" id="UP001060261">
    <property type="component" value="Chromosome"/>
</dbReference>
<accession>A0ABY5YHH3</accession>
<keyword evidence="8" id="KW-1185">Reference proteome</keyword>
<evidence type="ECO:0000313" key="7">
    <source>
        <dbReference type="EMBL" id="UWX64141.1"/>
    </source>
</evidence>
<evidence type="ECO:0000256" key="3">
    <source>
        <dbReference type="ARBA" id="ARBA00022676"/>
    </source>
</evidence>
<evidence type="ECO:0000256" key="1">
    <source>
        <dbReference type="ARBA" id="ARBA00004370"/>
    </source>
</evidence>
<dbReference type="RefSeq" id="WP_260560416.1">
    <property type="nucleotide sequence ID" value="NZ_CP104213.1"/>
</dbReference>
<dbReference type="PANTHER" id="PTHR43025:SF3">
    <property type="entry name" value="MONOGALACTOSYLDIACYLGLYCEROL SYNTHASE 1, CHLOROPLASTIC"/>
    <property type="match status" value="1"/>
</dbReference>
<evidence type="ECO:0000256" key="4">
    <source>
        <dbReference type="ARBA" id="ARBA00022679"/>
    </source>
</evidence>
<evidence type="ECO:0000313" key="8">
    <source>
        <dbReference type="Proteomes" id="UP001060261"/>
    </source>
</evidence>
<dbReference type="Pfam" id="PF04101">
    <property type="entry name" value="Glyco_tran_28_C"/>
    <property type="match status" value="1"/>
</dbReference>
<protein>
    <submittedName>
        <fullName evidence="7">UDP-N-acetylglucosamine--LPS N-acetylglucosamine transferase</fullName>
    </submittedName>
</protein>
<sequence>MRALILSASFGSGHHQANEAVGAALHDLQPATEARQTDFLRHLRTYERSIVLGTYLAWLRHSPETYRWYYRFTDRETEPKTIRDTYKWMGRQGLRRELLSYQPQVVVSSYPTPAAVAGHLREREHLDFLNVLVVTDYRVHQHWVRPEADLLLVPTPETGRQMVERGIPEKRVVVTGIPIHPRYRELIGADKAALRRGRGLLPDVPLLLMSGGGQSTYRSLEKVLHELGALGRPVQVLVLGGGQEAGRAVQHLGGATIHRLGFTNDFPELLAASDLVVGKAGGLTVAEATTLGVPMVIYDPIPGQEEYNADYLVRGHAAIWTRQLAEVCPAVLRALEPQEHARLSAGAVSLSVPDAANRAARAILSAFEQRQAGQAQG</sequence>
<feature type="domain" description="Diacylglycerol glucosyltransferase N-terminal" evidence="6">
    <location>
        <begin position="14"/>
        <end position="179"/>
    </location>
</feature>
<dbReference type="GO" id="GO:0016740">
    <property type="term" value="F:transferase activity"/>
    <property type="evidence" value="ECO:0007669"/>
    <property type="project" value="UniProtKB-KW"/>
</dbReference>
<keyword evidence="3" id="KW-0328">Glycosyltransferase</keyword>
<organism evidence="7 8">
    <name type="scientific">Deinococcus rubellus</name>
    <dbReference type="NCBI Taxonomy" id="1889240"/>
    <lineage>
        <taxon>Bacteria</taxon>
        <taxon>Thermotogati</taxon>
        <taxon>Deinococcota</taxon>
        <taxon>Deinococci</taxon>
        <taxon>Deinococcales</taxon>
        <taxon>Deinococcaceae</taxon>
        <taxon>Deinococcus</taxon>
    </lineage>
</organism>
<dbReference type="PANTHER" id="PTHR43025">
    <property type="entry name" value="MONOGALACTOSYLDIACYLGLYCEROL SYNTHASE"/>
    <property type="match status" value="1"/>
</dbReference>
<dbReference type="Gene3D" id="3.40.50.2000">
    <property type="entry name" value="Glycogen Phosphorylase B"/>
    <property type="match status" value="1"/>
</dbReference>
<dbReference type="SUPFAM" id="SSF53756">
    <property type="entry name" value="UDP-Glycosyltransferase/glycogen phosphorylase"/>
    <property type="match status" value="1"/>
</dbReference>
<evidence type="ECO:0000259" key="5">
    <source>
        <dbReference type="Pfam" id="PF04101"/>
    </source>
</evidence>
<feature type="domain" description="Glycosyl transferase family 28 C-terminal" evidence="5">
    <location>
        <begin position="220"/>
        <end position="323"/>
    </location>
</feature>
<keyword evidence="4 7" id="KW-0808">Transferase</keyword>
<proteinExistence type="inferred from homology"/>
<evidence type="ECO:0000256" key="2">
    <source>
        <dbReference type="ARBA" id="ARBA00006962"/>
    </source>
</evidence>
<comment type="subcellular location">
    <subcellularLocation>
        <location evidence="1">Membrane</location>
    </subcellularLocation>
</comment>
<dbReference type="InterPro" id="IPR009695">
    <property type="entry name" value="Diacylglyc_glucosyltr_N"/>
</dbReference>
<dbReference type="EMBL" id="CP104213">
    <property type="protein sequence ID" value="UWX64141.1"/>
    <property type="molecule type" value="Genomic_DNA"/>
</dbReference>
<evidence type="ECO:0000259" key="6">
    <source>
        <dbReference type="Pfam" id="PF06925"/>
    </source>
</evidence>
<dbReference type="Pfam" id="PF06925">
    <property type="entry name" value="MGDG_synth"/>
    <property type="match status" value="1"/>
</dbReference>
<name>A0ABY5YHH3_9DEIO</name>
<gene>
    <name evidence="7" type="ORF">N0D28_00215</name>
</gene>
<reference evidence="7" key="1">
    <citation type="submission" date="2022-09" db="EMBL/GenBank/DDBJ databases">
        <title>genome sequence of Deinococcus rubellus.</title>
        <authorList>
            <person name="Srinivasan S."/>
        </authorList>
    </citation>
    <scope>NUCLEOTIDE SEQUENCE</scope>
    <source>
        <strain evidence="7">Ant6</strain>
    </source>
</reference>
<dbReference type="InterPro" id="IPR050519">
    <property type="entry name" value="Glycosyltransf_28_UgtP"/>
</dbReference>
<dbReference type="InterPro" id="IPR007235">
    <property type="entry name" value="Glyco_trans_28_C"/>
</dbReference>
<comment type="similarity">
    <text evidence="2">Belongs to the glycosyltransferase 28 family.</text>
</comment>